<dbReference type="GO" id="GO:0019878">
    <property type="term" value="P:lysine biosynthetic process via aminoadipic acid"/>
    <property type="evidence" value="ECO:0007669"/>
    <property type="project" value="TreeGrafter"/>
</dbReference>
<proteinExistence type="inferred from homology"/>
<dbReference type="Pfam" id="PF01648">
    <property type="entry name" value="ACPS"/>
    <property type="match status" value="1"/>
</dbReference>
<dbReference type="SUPFAM" id="SSF56214">
    <property type="entry name" value="4'-phosphopantetheinyl transferase"/>
    <property type="match status" value="2"/>
</dbReference>
<reference evidence="5" key="1">
    <citation type="submission" date="2024-05" db="EMBL/GenBank/DDBJ databases">
        <authorList>
            <person name="Kim S."/>
            <person name="Heo J."/>
            <person name="Choi H."/>
            <person name="Choi Y."/>
            <person name="Kwon S.-W."/>
            <person name="Kim Y."/>
        </authorList>
    </citation>
    <scope>NUCLEOTIDE SEQUENCE</scope>
    <source>
        <strain evidence="5">KACC 23698</strain>
    </source>
</reference>
<dbReference type="GO" id="GO:0008897">
    <property type="term" value="F:holo-[acyl-carrier-protein] synthase activity"/>
    <property type="evidence" value="ECO:0007669"/>
    <property type="project" value="InterPro"/>
</dbReference>
<feature type="domain" description="4'-phosphopantetheinyl transferase" evidence="3">
    <location>
        <begin position="116"/>
        <end position="183"/>
    </location>
</feature>
<evidence type="ECO:0000259" key="4">
    <source>
        <dbReference type="Pfam" id="PF22624"/>
    </source>
</evidence>
<dbReference type="Pfam" id="PF22624">
    <property type="entry name" value="AASDHPPT_N"/>
    <property type="match status" value="1"/>
</dbReference>
<dbReference type="InterPro" id="IPR008278">
    <property type="entry name" value="4-PPantetheinyl_Trfase_dom"/>
</dbReference>
<dbReference type="InterPro" id="IPR050559">
    <property type="entry name" value="P-Pant_transferase_sf"/>
</dbReference>
<gene>
    <name evidence="5" type="ORF">ABEG18_13295</name>
</gene>
<dbReference type="AlphaFoldDB" id="A0AAU7J992"/>
<dbReference type="EMBL" id="CP157484">
    <property type="protein sequence ID" value="XBO36726.1"/>
    <property type="molecule type" value="Genomic_DNA"/>
</dbReference>
<name>A0AAU7J992_9HYPH</name>
<protein>
    <submittedName>
        <fullName evidence="5">4'-phosphopantetheinyl transferase superfamily protein</fullName>
    </submittedName>
</protein>
<dbReference type="PANTHER" id="PTHR12215:SF10">
    <property type="entry name" value="L-AMINOADIPATE-SEMIALDEHYDE DEHYDROGENASE-PHOSPHOPANTETHEINYL TRANSFERASE"/>
    <property type="match status" value="1"/>
</dbReference>
<comment type="similarity">
    <text evidence="1">Belongs to the P-Pant transferase superfamily. Gsp/Sfp/HetI/AcpT family.</text>
</comment>
<evidence type="ECO:0000256" key="2">
    <source>
        <dbReference type="ARBA" id="ARBA00022679"/>
    </source>
</evidence>
<evidence type="ECO:0000259" key="3">
    <source>
        <dbReference type="Pfam" id="PF01648"/>
    </source>
</evidence>
<dbReference type="GO" id="GO:0000287">
    <property type="term" value="F:magnesium ion binding"/>
    <property type="evidence" value="ECO:0007669"/>
    <property type="project" value="InterPro"/>
</dbReference>
<dbReference type="Gene3D" id="3.90.470.20">
    <property type="entry name" value="4'-phosphopantetheinyl transferase domain"/>
    <property type="match status" value="1"/>
</dbReference>
<dbReference type="InterPro" id="IPR037143">
    <property type="entry name" value="4-PPantetheinyl_Trfase_dom_sf"/>
</dbReference>
<sequence length="228" mass="23695">MPTPSFPFPPEPLVEGRVLVVISDIALWSTGAESLSPEERIRADAISHPANARAFVAGRALARTGLARLLGLAPADIPIAIDEKSKPTLALPTRLRFNLSHADEHVALALALGAEVGVDLEPTAPPDRDAVAEVVMTPAELAAFLAIPPDERDAAFLKLWTRKEAVMKAGGTGFSVDPRLLTVGTGPIRGPVAMPGFAAPFALADLPGPIAAAVALHAPSVEATLLRA</sequence>
<organism evidence="5">
    <name type="scientific">Alsobacter sp. KACC 23698</name>
    <dbReference type="NCBI Taxonomy" id="3149229"/>
    <lineage>
        <taxon>Bacteria</taxon>
        <taxon>Pseudomonadati</taxon>
        <taxon>Pseudomonadota</taxon>
        <taxon>Alphaproteobacteria</taxon>
        <taxon>Hyphomicrobiales</taxon>
        <taxon>Alsobacteraceae</taxon>
        <taxon>Alsobacter</taxon>
    </lineage>
</organism>
<dbReference type="GO" id="GO:0005829">
    <property type="term" value="C:cytosol"/>
    <property type="evidence" value="ECO:0007669"/>
    <property type="project" value="TreeGrafter"/>
</dbReference>
<evidence type="ECO:0000256" key="1">
    <source>
        <dbReference type="ARBA" id="ARBA00010990"/>
    </source>
</evidence>
<accession>A0AAU7J992</accession>
<dbReference type="RefSeq" id="WP_406853541.1">
    <property type="nucleotide sequence ID" value="NZ_CP157484.1"/>
</dbReference>
<feature type="domain" description="4'-phosphopantetheinyl transferase N-terminal" evidence="4">
    <location>
        <begin position="28"/>
        <end position="109"/>
    </location>
</feature>
<keyword evidence="2 5" id="KW-0808">Transferase</keyword>
<dbReference type="InterPro" id="IPR055066">
    <property type="entry name" value="AASDHPPT_N"/>
</dbReference>
<dbReference type="PANTHER" id="PTHR12215">
    <property type="entry name" value="PHOSPHOPANTETHEINE TRANSFERASE"/>
    <property type="match status" value="1"/>
</dbReference>
<evidence type="ECO:0000313" key="5">
    <source>
        <dbReference type="EMBL" id="XBO36726.1"/>
    </source>
</evidence>